<dbReference type="Pfam" id="PF07690">
    <property type="entry name" value="MFS_1"/>
    <property type="match status" value="1"/>
</dbReference>
<dbReference type="Gene3D" id="1.20.1250.20">
    <property type="entry name" value="MFS general substrate transporter like domains"/>
    <property type="match status" value="1"/>
</dbReference>
<evidence type="ECO:0000256" key="1">
    <source>
        <dbReference type="ARBA" id="ARBA00004651"/>
    </source>
</evidence>
<dbReference type="CDD" id="cd17504">
    <property type="entry name" value="MFS_MMR_MDR_like"/>
    <property type="match status" value="1"/>
</dbReference>
<feature type="transmembrane region" description="Helical" evidence="5">
    <location>
        <begin position="322"/>
        <end position="341"/>
    </location>
</feature>
<reference evidence="7 8" key="1">
    <citation type="submission" date="2023-02" db="EMBL/GenBank/DDBJ databases">
        <title>Streptomyces sp. SCA4-21 with antifungal activity against Fusarium oxysporum f. sp. cubense, Streptomyces sp. SCA2-17 with antifungal activity against Fusarium oxysporum f. sp. cubense.</title>
        <authorList>
            <person name="Qi D."/>
        </authorList>
    </citation>
    <scope>NUCLEOTIDE SEQUENCE [LARGE SCALE GENOMIC DNA]</scope>
    <source>
        <strain evidence="7 8">SCA4-21</strain>
    </source>
</reference>
<gene>
    <name evidence="7" type="ORF">PS467_27745</name>
</gene>
<dbReference type="InterPro" id="IPR036259">
    <property type="entry name" value="MFS_trans_sf"/>
</dbReference>
<feature type="transmembrane region" description="Helical" evidence="5">
    <location>
        <begin position="379"/>
        <end position="407"/>
    </location>
</feature>
<organism evidence="7 8">
    <name type="scientific">Streptomyces luomodiensis</name>
    <dbReference type="NCBI Taxonomy" id="3026192"/>
    <lineage>
        <taxon>Bacteria</taxon>
        <taxon>Bacillati</taxon>
        <taxon>Actinomycetota</taxon>
        <taxon>Actinomycetes</taxon>
        <taxon>Kitasatosporales</taxon>
        <taxon>Streptomycetaceae</taxon>
        <taxon>Streptomyces</taxon>
    </lineage>
</organism>
<feature type="transmembrane region" description="Helical" evidence="5">
    <location>
        <begin position="30"/>
        <end position="53"/>
    </location>
</feature>
<evidence type="ECO:0000256" key="3">
    <source>
        <dbReference type="ARBA" id="ARBA00022989"/>
    </source>
</evidence>
<evidence type="ECO:0000313" key="8">
    <source>
        <dbReference type="Proteomes" id="UP001305606"/>
    </source>
</evidence>
<dbReference type="Pfam" id="PF13620">
    <property type="entry name" value="CarboxypepD_reg"/>
    <property type="match status" value="3"/>
</dbReference>
<dbReference type="SUPFAM" id="SSF49452">
    <property type="entry name" value="Starch-binding domain-like"/>
    <property type="match status" value="1"/>
</dbReference>
<comment type="subcellular location">
    <subcellularLocation>
        <location evidence="1">Cell membrane</location>
        <topology evidence="1">Multi-pass membrane protein</topology>
    </subcellularLocation>
</comment>
<keyword evidence="8" id="KW-1185">Reference proteome</keyword>
<dbReference type="Gene3D" id="2.60.40.1120">
    <property type="entry name" value="Carboxypeptidase-like, regulatory domain"/>
    <property type="match status" value="2"/>
</dbReference>
<feature type="transmembrane region" description="Helical" evidence="5">
    <location>
        <begin position="239"/>
        <end position="263"/>
    </location>
</feature>
<dbReference type="PROSITE" id="PS50850">
    <property type="entry name" value="MFS"/>
    <property type="match status" value="1"/>
</dbReference>
<dbReference type="RefSeq" id="WP_311037518.1">
    <property type="nucleotide sequence ID" value="NZ_CP117522.1"/>
</dbReference>
<dbReference type="Proteomes" id="UP001305606">
    <property type="component" value="Chromosome"/>
</dbReference>
<evidence type="ECO:0000256" key="2">
    <source>
        <dbReference type="ARBA" id="ARBA00022692"/>
    </source>
</evidence>
<evidence type="ECO:0000313" key="7">
    <source>
        <dbReference type="EMBL" id="WNE98854.1"/>
    </source>
</evidence>
<feature type="transmembrane region" description="Helical" evidence="5">
    <location>
        <begin position="353"/>
        <end position="373"/>
    </location>
</feature>
<feature type="transmembrane region" description="Helical" evidence="5">
    <location>
        <begin position="283"/>
        <end position="302"/>
    </location>
</feature>
<dbReference type="SUPFAM" id="SSF49464">
    <property type="entry name" value="Carboxypeptidase regulatory domain-like"/>
    <property type="match status" value="2"/>
</dbReference>
<dbReference type="InterPro" id="IPR020846">
    <property type="entry name" value="MFS_dom"/>
</dbReference>
<evidence type="ECO:0000256" key="4">
    <source>
        <dbReference type="ARBA" id="ARBA00023136"/>
    </source>
</evidence>
<dbReference type="PANTHER" id="PTHR23501">
    <property type="entry name" value="MAJOR FACILITATOR SUPERFAMILY"/>
    <property type="match status" value="1"/>
</dbReference>
<proteinExistence type="predicted"/>
<name>A0ABY9V1W0_9ACTN</name>
<dbReference type="InterPro" id="IPR008969">
    <property type="entry name" value="CarboxyPept-like_regulatory"/>
</dbReference>
<keyword evidence="4 5" id="KW-0472">Membrane</keyword>
<dbReference type="SUPFAM" id="SSF103473">
    <property type="entry name" value="MFS general substrate transporter"/>
    <property type="match status" value="1"/>
</dbReference>
<feature type="transmembrane region" description="Helical" evidence="5">
    <location>
        <begin position="153"/>
        <end position="177"/>
    </location>
</feature>
<feature type="transmembrane region" description="Helical" evidence="5">
    <location>
        <begin position="65"/>
        <end position="84"/>
    </location>
</feature>
<evidence type="ECO:0000259" key="6">
    <source>
        <dbReference type="PROSITE" id="PS50850"/>
    </source>
</evidence>
<feature type="transmembrane region" description="Helical" evidence="5">
    <location>
        <begin position="96"/>
        <end position="115"/>
    </location>
</feature>
<dbReference type="InterPro" id="IPR011701">
    <property type="entry name" value="MFS"/>
</dbReference>
<keyword evidence="3 5" id="KW-1133">Transmembrane helix</keyword>
<dbReference type="EMBL" id="CP117522">
    <property type="protein sequence ID" value="WNE98854.1"/>
    <property type="molecule type" value="Genomic_DNA"/>
</dbReference>
<accession>A0ABY9V1W0</accession>
<protein>
    <submittedName>
        <fullName evidence="7">MFS transporter</fullName>
    </submittedName>
</protein>
<dbReference type="PANTHER" id="PTHR23501:SF197">
    <property type="entry name" value="COMD"/>
    <property type="match status" value="1"/>
</dbReference>
<dbReference type="InterPro" id="IPR013784">
    <property type="entry name" value="Carb-bd-like_fold"/>
</dbReference>
<dbReference type="Gene3D" id="1.20.1720.10">
    <property type="entry name" value="Multidrug resistance protein D"/>
    <property type="match status" value="1"/>
</dbReference>
<feature type="transmembrane region" description="Helical" evidence="5">
    <location>
        <begin position="183"/>
        <end position="202"/>
    </location>
</feature>
<feature type="transmembrane region" description="Helical" evidence="5">
    <location>
        <begin position="214"/>
        <end position="233"/>
    </location>
</feature>
<feature type="transmembrane region" description="Helical" evidence="5">
    <location>
        <begin position="457"/>
        <end position="475"/>
    </location>
</feature>
<feature type="domain" description="Major facilitator superfamily (MFS) profile" evidence="6">
    <location>
        <begin position="30"/>
        <end position="480"/>
    </location>
</feature>
<keyword evidence="2 5" id="KW-0812">Transmembrane</keyword>
<feature type="transmembrane region" description="Helical" evidence="5">
    <location>
        <begin position="419"/>
        <end position="437"/>
    </location>
</feature>
<sequence length="815" mass="81807">MPQSAPPRVAEPLSAAPPGTPLPREVGGGFVAVLAFCGIAVSVMQTLVVPLVTELPQLLHTTSSNASWVVTATLLAGAVSTPVMGRLGDMFGKRRMLMVALALMVIGSLACAVTSNLVMMVIGRAIQGGAMGAIPLGISIMRDELPPQKLGSAMALMSSSLGIGGALGLPAAAFVAQHTSWHVLFYGAAGLGLISIALVLAVVPESSVRTPSRFDIVGALGLSAGLVCLLLPITKGGDWGWASGTTLGLFGAAVVILLLWGVFELRTAEPLVDLRTTARRQVLLTNLASIMVGFSFYAMSLLLPQLLQLPKATGYGLGQSMVMAGLYFAPMGVAMMLVSPLSARINAASGPKVSLIMGLIVIGATYGAGLVMMDHIWQIVVLSTALGVGIGIAYSAMPTLIVSAVPAAETGAANGLNTLMRSIGMSTSSAVVGVILAHQTTDFGGIALPGKDGFKTSFMVACAASVAGLLIALFLPARRRAGLTAPVAGSAPLAASASVADSAPDTAPVPVAASVSVAASHPVTGPASVGAEVGARAGTAVGAEVGAEVSDVPADASALTGGVIHGRVLGPGDTPLADAAITLIDTSGRQLGRTVTGPDGRYRVPAPDATSVVLIGSAAGYQPQAATLLVADPPVVCDLRLSGGGGLTGSVRAVGGEPLTGATATAIGPEGDVAGSAAADEKGEFALPELVPGTYTLTVAAAGHRPYATQVELTAGEPVRVDAELRPAARVRGTVRDRDGRPLGDARVSLLDATGDVVGQVITGADGAFGFESLIGEHYTVVASGYAPATQQITVGGQEGTERRDVDFLLGHGEE</sequence>
<evidence type="ECO:0000256" key="5">
    <source>
        <dbReference type="SAM" id="Phobius"/>
    </source>
</evidence>